<evidence type="ECO:0000313" key="5">
    <source>
        <dbReference type="EMBL" id="CCH40509.1"/>
    </source>
</evidence>
<dbReference type="InParanoid" id="K0KGE6"/>
<feature type="transmembrane region" description="Helical" evidence="3">
    <location>
        <begin position="338"/>
        <end position="357"/>
    </location>
</feature>
<sequence>MSSKYSMNVDQTSINVDHEKNKLKATNIHTGEADDLEFPEGGRGWLMVLGSGIASAVCFGMVYSYGVFQTHYETELFPTLPSSKLSIIGALQTSIIYLLTPFCLPLAHAFGIRSCLAFGCIMKIIALFGLSTTDANSLWKCYVFQAVFFGIGGALLFSISMAVPSEWFKRKRASAFGISAAFVGVGGVMWPIIFKQMIHKYGFSWTVKTIGFIYIPLSIGIVLLMPQKIETKYLHKAETVSNSEFNLDNIKSIPQRYRDIFKNWRIVSKNFRFVVILLSNLLGILGSYPAIFYIDFFGSTLGPNFKITAYITVLYVSIGFPGRVIPAIIADHIGRINVLLLCLLTFASSTFLFWIPAIKEQSMVLYVIFVAVFGFTAGPLFSLYPASLGQLFGIHGSEARIGLFFLVGSPGPIIGCLIAGSFIPTDSSNRELIIHSFYKLVIYSGVILMGCVVLLGCIRLSISKKPWVFI</sequence>
<dbReference type="SUPFAM" id="SSF103473">
    <property type="entry name" value="MFS general substrate transporter"/>
    <property type="match status" value="1"/>
</dbReference>
<feature type="transmembrane region" description="Helical" evidence="3">
    <location>
        <begin position="440"/>
        <end position="462"/>
    </location>
</feature>
<feature type="transmembrane region" description="Helical" evidence="3">
    <location>
        <begin position="175"/>
        <end position="193"/>
    </location>
</feature>
<keyword evidence="6" id="KW-1185">Reference proteome</keyword>
<evidence type="ECO:0000256" key="3">
    <source>
        <dbReference type="SAM" id="Phobius"/>
    </source>
</evidence>
<dbReference type="AlphaFoldDB" id="K0KGE6"/>
<dbReference type="GO" id="GO:0022857">
    <property type="term" value="F:transmembrane transporter activity"/>
    <property type="evidence" value="ECO:0007669"/>
    <property type="project" value="InterPro"/>
</dbReference>
<comment type="similarity">
    <text evidence="2">Belongs to the major facilitator superfamily. Monocarboxylate porter (TC 2.A.1.13) family.</text>
</comment>
<feature type="transmembrane region" description="Helical" evidence="3">
    <location>
        <begin position="111"/>
        <end position="130"/>
    </location>
</feature>
<dbReference type="PANTHER" id="PTHR11360">
    <property type="entry name" value="MONOCARBOXYLATE TRANSPORTER"/>
    <property type="match status" value="1"/>
</dbReference>
<keyword evidence="3" id="KW-1133">Transmembrane helix</keyword>
<reference evidence="5 6" key="1">
    <citation type="journal article" date="2012" name="Eukaryot. Cell">
        <title>Draft genome sequence of Wickerhamomyces ciferrii NRRL Y-1031 F-60-10.</title>
        <authorList>
            <person name="Schneider J."/>
            <person name="Andrea H."/>
            <person name="Blom J."/>
            <person name="Jaenicke S."/>
            <person name="Ruckert C."/>
            <person name="Schorsch C."/>
            <person name="Szczepanowski R."/>
            <person name="Farwick M."/>
            <person name="Goesmann A."/>
            <person name="Puhler A."/>
            <person name="Schaffer S."/>
            <person name="Tauch A."/>
            <person name="Kohler T."/>
            <person name="Brinkrolf K."/>
        </authorList>
    </citation>
    <scope>NUCLEOTIDE SEQUENCE [LARGE SCALE GENOMIC DNA]</scope>
    <source>
        <strain evidence="6">ATCC 14091 / BCRC 22168 / CBS 111 / JCM 3599 / NBRC 0793 / NRRL Y-1031 F-60-10</strain>
    </source>
</reference>
<feature type="transmembrane region" description="Helical" evidence="3">
    <location>
        <begin position="307"/>
        <end position="326"/>
    </location>
</feature>
<dbReference type="eggNOG" id="KOG2504">
    <property type="taxonomic scope" value="Eukaryota"/>
</dbReference>
<comment type="subcellular location">
    <subcellularLocation>
        <location evidence="1">Membrane</location>
        <topology evidence="1">Multi-pass membrane protein</topology>
    </subcellularLocation>
</comment>
<name>K0KGE6_WICCF</name>
<feature type="transmembrane region" description="Helical" evidence="3">
    <location>
        <begin position="142"/>
        <end position="163"/>
    </location>
</feature>
<keyword evidence="3" id="KW-0812">Transmembrane</keyword>
<feature type="transmembrane region" description="Helical" evidence="3">
    <location>
        <begin position="205"/>
        <end position="226"/>
    </location>
</feature>
<dbReference type="EMBL" id="CAIF01000001">
    <property type="protein sequence ID" value="CCH40509.1"/>
    <property type="molecule type" value="Genomic_DNA"/>
</dbReference>
<dbReference type="InterPro" id="IPR050327">
    <property type="entry name" value="Proton-linked_MCT"/>
</dbReference>
<evidence type="ECO:0000313" key="6">
    <source>
        <dbReference type="Proteomes" id="UP000009328"/>
    </source>
</evidence>
<dbReference type="InterPro" id="IPR011701">
    <property type="entry name" value="MFS"/>
</dbReference>
<comment type="caution">
    <text evidence="5">The sequence shown here is derived from an EMBL/GenBank/DDBJ whole genome shotgun (WGS) entry which is preliminary data.</text>
</comment>
<feature type="transmembrane region" description="Helical" evidence="3">
    <location>
        <begin position="45"/>
        <end position="65"/>
    </location>
</feature>
<keyword evidence="3" id="KW-0472">Membrane</keyword>
<organism evidence="5 6">
    <name type="scientific">Wickerhamomyces ciferrii (strain ATCC 14091 / BCRC 22168 / CBS 111 / JCM 3599 / NBRC 0793 / NRRL Y-1031 F-60-10)</name>
    <name type="common">Yeast</name>
    <name type="synonym">Pichia ciferrii</name>
    <dbReference type="NCBI Taxonomy" id="1206466"/>
    <lineage>
        <taxon>Eukaryota</taxon>
        <taxon>Fungi</taxon>
        <taxon>Dikarya</taxon>
        <taxon>Ascomycota</taxon>
        <taxon>Saccharomycotina</taxon>
        <taxon>Saccharomycetes</taxon>
        <taxon>Phaffomycetales</taxon>
        <taxon>Wickerhamomycetaceae</taxon>
        <taxon>Wickerhamomyces</taxon>
    </lineage>
</organism>
<dbReference type="GO" id="GO:0016020">
    <property type="term" value="C:membrane"/>
    <property type="evidence" value="ECO:0007669"/>
    <property type="project" value="UniProtKB-SubCell"/>
</dbReference>
<feature type="transmembrane region" description="Helical" evidence="3">
    <location>
        <begin position="363"/>
        <end position="381"/>
    </location>
</feature>
<dbReference type="Gene3D" id="1.20.1250.20">
    <property type="entry name" value="MFS general substrate transporter like domains"/>
    <property type="match status" value="2"/>
</dbReference>
<dbReference type="PROSITE" id="PS50850">
    <property type="entry name" value="MFS"/>
    <property type="match status" value="1"/>
</dbReference>
<feature type="domain" description="Major facilitator superfamily (MFS) profile" evidence="4">
    <location>
        <begin position="44"/>
        <end position="462"/>
    </location>
</feature>
<evidence type="ECO:0000259" key="4">
    <source>
        <dbReference type="PROSITE" id="PS50850"/>
    </source>
</evidence>
<dbReference type="HOGENOM" id="CLU_001265_1_2_1"/>
<protein>
    <submittedName>
        <fullName evidence="5">Monocarboxylate transporter</fullName>
    </submittedName>
</protein>
<evidence type="ECO:0000256" key="1">
    <source>
        <dbReference type="ARBA" id="ARBA00004141"/>
    </source>
</evidence>
<gene>
    <name evidence="5" type="ORF">BN7_42</name>
</gene>
<evidence type="ECO:0000256" key="2">
    <source>
        <dbReference type="ARBA" id="ARBA00006727"/>
    </source>
</evidence>
<proteinExistence type="inferred from homology"/>
<dbReference type="InterPro" id="IPR036259">
    <property type="entry name" value="MFS_trans_sf"/>
</dbReference>
<dbReference type="Pfam" id="PF07690">
    <property type="entry name" value="MFS_1"/>
    <property type="match status" value="1"/>
</dbReference>
<feature type="transmembrane region" description="Helical" evidence="3">
    <location>
        <begin position="271"/>
        <end position="295"/>
    </location>
</feature>
<dbReference type="Proteomes" id="UP000009328">
    <property type="component" value="Unassembled WGS sequence"/>
</dbReference>
<dbReference type="PANTHER" id="PTHR11360:SF319">
    <property type="entry name" value="MAJOR FACILITATOR SUPERFAMILY (MFS) PROFILE DOMAIN-CONTAINING PROTEIN"/>
    <property type="match status" value="1"/>
</dbReference>
<feature type="transmembrane region" description="Helical" evidence="3">
    <location>
        <begin position="85"/>
        <end position="104"/>
    </location>
</feature>
<dbReference type="InterPro" id="IPR020846">
    <property type="entry name" value="MFS_dom"/>
</dbReference>
<accession>K0KGE6</accession>
<feature type="transmembrane region" description="Helical" evidence="3">
    <location>
        <begin position="401"/>
        <end position="420"/>
    </location>
</feature>